<feature type="region of interest" description="Disordered" evidence="1">
    <location>
        <begin position="1"/>
        <end position="22"/>
    </location>
</feature>
<proteinExistence type="predicted"/>
<protein>
    <submittedName>
        <fullName evidence="2">Uncharacterized protein</fullName>
    </submittedName>
</protein>
<evidence type="ECO:0000256" key="1">
    <source>
        <dbReference type="SAM" id="MobiDB-lite"/>
    </source>
</evidence>
<sequence>MGTDQATPLYDPEDLGRPPRPLPDCATCRKLGKLREAAQVAYDRSAETDANVLLRQHQLQEHRA</sequence>
<dbReference type="KEGG" id="sbro:GQF42_21485"/>
<evidence type="ECO:0000313" key="2">
    <source>
        <dbReference type="EMBL" id="QHA05530.1"/>
    </source>
</evidence>
<dbReference type="EMBL" id="CP047020">
    <property type="protein sequence ID" value="QHA05530.1"/>
    <property type="molecule type" value="Genomic_DNA"/>
</dbReference>
<dbReference type="Proteomes" id="UP000436138">
    <property type="component" value="Chromosome"/>
</dbReference>
<gene>
    <name evidence="2" type="ORF">GQF42_21485</name>
</gene>
<organism evidence="2 3">
    <name type="scientific">Streptomyces broussonetiae</name>
    <dbReference type="NCBI Taxonomy" id="2686304"/>
    <lineage>
        <taxon>Bacteria</taxon>
        <taxon>Bacillati</taxon>
        <taxon>Actinomycetota</taxon>
        <taxon>Actinomycetes</taxon>
        <taxon>Kitasatosporales</taxon>
        <taxon>Streptomycetaceae</taxon>
        <taxon>Streptomyces</taxon>
    </lineage>
</organism>
<dbReference type="RefSeq" id="WP_158922313.1">
    <property type="nucleotide sequence ID" value="NZ_CP047020.1"/>
</dbReference>
<dbReference type="AlphaFoldDB" id="A0A6I6N6B9"/>
<accession>A0A6I6N6B9</accession>
<name>A0A6I6N6B9_9ACTN</name>
<reference evidence="2 3" key="1">
    <citation type="submission" date="2019-12" db="EMBL/GenBank/DDBJ databases">
        <title>Streptomyces sp. strain T44 isolated from rhizosphere soil of Broussonetia papyrifera.</title>
        <authorList>
            <person name="Mo P."/>
        </authorList>
    </citation>
    <scope>NUCLEOTIDE SEQUENCE [LARGE SCALE GENOMIC DNA]</scope>
    <source>
        <strain evidence="2 3">T44</strain>
    </source>
</reference>
<keyword evidence="3" id="KW-1185">Reference proteome</keyword>
<evidence type="ECO:0000313" key="3">
    <source>
        <dbReference type="Proteomes" id="UP000436138"/>
    </source>
</evidence>